<evidence type="ECO:0000313" key="4">
    <source>
        <dbReference type="Proteomes" id="UP000784294"/>
    </source>
</evidence>
<dbReference type="Gene3D" id="2.60.40.60">
    <property type="entry name" value="Cadherins"/>
    <property type="match status" value="1"/>
</dbReference>
<dbReference type="InterPro" id="IPR015919">
    <property type="entry name" value="Cadherin-like_sf"/>
</dbReference>
<accession>A0A448WRS2</accession>
<dbReference type="GO" id="GO:0007156">
    <property type="term" value="P:homophilic cell adhesion via plasma membrane adhesion molecules"/>
    <property type="evidence" value="ECO:0007669"/>
    <property type="project" value="InterPro"/>
</dbReference>
<dbReference type="GO" id="GO:0016020">
    <property type="term" value="C:membrane"/>
    <property type="evidence" value="ECO:0007669"/>
    <property type="project" value="InterPro"/>
</dbReference>
<sequence>MHLTRPLDYELSTSHHFLIEAMITENDIPLLLYISLLVYVDDVNEHAPQFLGMPTASFSQSSLQYFGSEESDIIGGEASVPFIFIALPSYSSETLLGRVTAFDLDSNENGRISYRIIGGPKIIFIHYLLTYRKKS</sequence>
<evidence type="ECO:0000259" key="2">
    <source>
        <dbReference type="PROSITE" id="PS50268"/>
    </source>
</evidence>
<keyword evidence="1" id="KW-0106">Calcium</keyword>
<dbReference type="Proteomes" id="UP000784294">
    <property type="component" value="Unassembled WGS sequence"/>
</dbReference>
<evidence type="ECO:0000313" key="3">
    <source>
        <dbReference type="EMBL" id="VEL18553.1"/>
    </source>
</evidence>
<keyword evidence="4" id="KW-1185">Reference proteome</keyword>
<gene>
    <name evidence="3" type="ORF">PXEA_LOCUS11993</name>
</gene>
<evidence type="ECO:0000256" key="1">
    <source>
        <dbReference type="PROSITE-ProRule" id="PRU00043"/>
    </source>
</evidence>
<reference evidence="3" key="1">
    <citation type="submission" date="2018-11" db="EMBL/GenBank/DDBJ databases">
        <authorList>
            <consortium name="Pathogen Informatics"/>
        </authorList>
    </citation>
    <scope>NUCLEOTIDE SEQUENCE</scope>
</reference>
<name>A0A448WRS2_9PLAT</name>
<comment type="caution">
    <text evidence="3">The sequence shown here is derived from an EMBL/GenBank/DDBJ whole genome shotgun (WGS) entry which is preliminary data.</text>
</comment>
<dbReference type="GO" id="GO:0005509">
    <property type="term" value="F:calcium ion binding"/>
    <property type="evidence" value="ECO:0007669"/>
    <property type="project" value="UniProtKB-UniRule"/>
</dbReference>
<dbReference type="AlphaFoldDB" id="A0A448WRS2"/>
<proteinExistence type="predicted"/>
<dbReference type="InterPro" id="IPR002126">
    <property type="entry name" value="Cadherin-like_dom"/>
</dbReference>
<dbReference type="SUPFAM" id="SSF49313">
    <property type="entry name" value="Cadherin-like"/>
    <property type="match status" value="2"/>
</dbReference>
<dbReference type="EMBL" id="CAAALY010037530">
    <property type="protein sequence ID" value="VEL18553.1"/>
    <property type="molecule type" value="Genomic_DNA"/>
</dbReference>
<dbReference type="OrthoDB" id="6252479at2759"/>
<organism evidence="3 4">
    <name type="scientific">Protopolystoma xenopodis</name>
    <dbReference type="NCBI Taxonomy" id="117903"/>
    <lineage>
        <taxon>Eukaryota</taxon>
        <taxon>Metazoa</taxon>
        <taxon>Spiralia</taxon>
        <taxon>Lophotrochozoa</taxon>
        <taxon>Platyhelminthes</taxon>
        <taxon>Monogenea</taxon>
        <taxon>Polyopisthocotylea</taxon>
        <taxon>Polystomatidea</taxon>
        <taxon>Polystomatidae</taxon>
        <taxon>Protopolystoma</taxon>
    </lineage>
</organism>
<dbReference type="PROSITE" id="PS50268">
    <property type="entry name" value="CADHERIN_2"/>
    <property type="match status" value="1"/>
</dbReference>
<feature type="domain" description="Cadherin" evidence="2">
    <location>
        <begin position="1"/>
        <end position="50"/>
    </location>
</feature>
<protein>
    <recommendedName>
        <fullName evidence="2">Cadherin domain-containing protein</fullName>
    </recommendedName>
</protein>
<dbReference type="CDD" id="cd11304">
    <property type="entry name" value="Cadherin_repeat"/>
    <property type="match status" value="2"/>
</dbReference>